<feature type="transmembrane region" description="Helical" evidence="1">
    <location>
        <begin position="154"/>
        <end position="172"/>
    </location>
</feature>
<evidence type="ECO:0000313" key="6">
    <source>
        <dbReference type="RefSeq" id="XP_067151864.1"/>
    </source>
</evidence>
<organism evidence="3 6">
    <name type="scientific">Apteryx mantelli</name>
    <name type="common">North Island brown kiwi</name>
    <dbReference type="NCBI Taxonomy" id="2696672"/>
    <lineage>
        <taxon>Eukaryota</taxon>
        <taxon>Metazoa</taxon>
        <taxon>Chordata</taxon>
        <taxon>Craniata</taxon>
        <taxon>Vertebrata</taxon>
        <taxon>Euteleostomi</taxon>
        <taxon>Archelosauria</taxon>
        <taxon>Archosauria</taxon>
        <taxon>Dinosauria</taxon>
        <taxon>Saurischia</taxon>
        <taxon>Theropoda</taxon>
        <taxon>Coelurosauria</taxon>
        <taxon>Aves</taxon>
        <taxon>Palaeognathae</taxon>
        <taxon>Apterygiformes</taxon>
        <taxon>Apterygidae</taxon>
        <taxon>Apteryx</taxon>
    </lineage>
</organism>
<dbReference type="GeneID" id="106494972"/>
<dbReference type="Proteomes" id="UP001652627">
    <property type="component" value="Chromosome 4"/>
</dbReference>
<keyword evidence="1" id="KW-0812">Transmembrane</keyword>
<evidence type="ECO:0000256" key="1">
    <source>
        <dbReference type="SAM" id="Phobius"/>
    </source>
</evidence>
<feature type="chain" id="PRO_5045026103" evidence="2">
    <location>
        <begin position="30"/>
        <end position="236"/>
    </location>
</feature>
<keyword evidence="2" id="KW-0732">Signal</keyword>
<feature type="signal peptide" evidence="2">
    <location>
        <begin position="1"/>
        <end position="29"/>
    </location>
</feature>
<reference evidence="4 5" key="1">
    <citation type="submission" date="2025-05" db="UniProtKB">
        <authorList>
            <consortium name="RefSeq"/>
        </authorList>
    </citation>
    <scope>IDENTIFICATION</scope>
    <source>
        <tissue evidence="4 5">Blood</tissue>
    </source>
</reference>
<name>A0ABM4EGP0_9AVES</name>
<accession>A0ABM4EGP0</accession>
<dbReference type="Pfam" id="PF14965">
    <property type="entry name" value="BRI3BP"/>
    <property type="match status" value="1"/>
</dbReference>
<dbReference type="PANTHER" id="PTHR14550:SF2">
    <property type="entry name" value="TRANSMEMBRANE PROTEIN 109"/>
    <property type="match status" value="1"/>
</dbReference>
<evidence type="ECO:0000313" key="3">
    <source>
        <dbReference type="Proteomes" id="UP001652627"/>
    </source>
</evidence>
<feature type="transmembrane region" description="Helical" evidence="1">
    <location>
        <begin position="179"/>
        <end position="198"/>
    </location>
</feature>
<keyword evidence="3" id="KW-1185">Reference proteome</keyword>
<sequence length="236" mass="25779">MGSDPWRRLLLRAVLALLLGATFLGAAAGRVDDGQEGSRRQDAVADDLLSWLGRAARDTLETWVGRESLQLVAKSLSAVLWTVSSGISVALATLCKILGDILTAFGLNGDILVQSVSLGPGEVQKLLLWGLALLLSSWLLARLLGLALDLLEHALWWVKLCCFLRAFCYIVVSQENPTAQAGLLLGLWVLYALLGRLAGARGPSAELEATVRSLEWKVEELRRRQKWGGPRNREEE</sequence>
<evidence type="ECO:0000256" key="2">
    <source>
        <dbReference type="SAM" id="SignalP"/>
    </source>
</evidence>
<dbReference type="RefSeq" id="XP_067151864.1">
    <property type="nucleotide sequence ID" value="XM_067295763.1"/>
</dbReference>
<dbReference type="PANTHER" id="PTHR14550">
    <property type="entry name" value="TRANSMEMBRANE PROTEIN 109"/>
    <property type="match status" value="1"/>
</dbReference>
<gene>
    <name evidence="4 5 6" type="primary">TMEM109</name>
</gene>
<keyword evidence="1" id="KW-0472">Membrane</keyword>
<evidence type="ECO:0000313" key="5">
    <source>
        <dbReference type="RefSeq" id="XP_067151863.1"/>
    </source>
</evidence>
<keyword evidence="1" id="KW-1133">Transmembrane helix</keyword>
<proteinExistence type="predicted"/>
<protein>
    <submittedName>
        <fullName evidence="4 5">Voltage-gated monoatomic cation channel TMEM109</fullName>
    </submittedName>
</protein>
<evidence type="ECO:0000313" key="4">
    <source>
        <dbReference type="RefSeq" id="XP_067151862.1"/>
    </source>
</evidence>
<dbReference type="RefSeq" id="XP_067151863.1">
    <property type="nucleotide sequence ID" value="XM_067295762.1"/>
</dbReference>
<feature type="transmembrane region" description="Helical" evidence="1">
    <location>
        <begin position="126"/>
        <end position="148"/>
    </location>
</feature>
<dbReference type="RefSeq" id="XP_067151862.1">
    <property type="nucleotide sequence ID" value="XM_067295761.1"/>
</dbReference>
<dbReference type="InterPro" id="IPR039492">
    <property type="entry name" value="TMEM109"/>
</dbReference>